<sequence>MRVGILGPLQVTDDDGTIARIGGARLRALLIRLALDAGRVVTTDALCHALWPSSEGSPGNPAHALHSLVARLRRALPQETALRSLPAGYCLDVPPESVDAQRFESLAGKGRDSLRQSRPTAALDFLQEALVLWRGEALADAAPRMPFAANAALRLNELRLNALEDRLDASLRVGVAPSSLTAELEELTAAHPYRERLRYLLVQALHADGRQPEALTAYEDYRRFLADELGADPSPRLQDLHRTVLQNKAPPTGNLRAPLTSFVGREQERAQLKALLADNRLVTLVGPGGVGKTRLATTVATGAWLVELAPVTDPAEVPYAVTAALDLHEPGRSADVVLRLAGALSTSRNLIILDNCEHVLDAAARLVDDLLGRCPDLTVLATSREPLAIAGETVYPVPLLAGDPATRLFMDRARAASHGFTFDPRVPAICRRLDGLPLAIELAAARLRSMPLDHLADRLDDRFRVLTAGSRTALPRHRTLRGVVAWSWDLLTDTERDAAERLAVFPTTFTPSSTGIAVETLDALVDKSLLQLDGTRYRMLDTIREYGLERLAETDRLLPSREAFVSCFLSLAEQADLRGPDQPHWLERLDAERDNLLAALRHACDSGDTDSAVRLGAVLSLYWTIHGDHMEAVRRLRTVLEMPGTSSSRLSALAGFLLNASFAGELAQAKDFPDDPSPRDPTGAHVLALQALSTGDVQAGVQALEKHLTHPGPWTRAITWLLRSFLNGARTGNAAEGRRDLDNAISAFRESGEHWGLSIALASLAFAHSAAGDYDAATTALEESTNLINHLGADNQQQLWLPMIRVHTGDLAKAQAELQTVLARTTSPAHLALARLLLADLARYRGDLDEAARHLTLAAPEANDPPSRALYLTSQGNLATAKGDLPAAESHLREALSLATTMPDMPMVAVIAVGQAQLLLAQDQLHQAAELLGAAHALRGGPDPRHPDVQALSEALRTRLGTPAYEAAYTKGRAHPDPLCNLRVT</sequence>
<comment type="caution">
    <text evidence="5">The sequence shown here is derived from an EMBL/GenBank/DDBJ whole genome shotgun (WGS) entry which is preliminary data.</text>
</comment>
<evidence type="ECO:0000313" key="5">
    <source>
        <dbReference type="EMBL" id="MFC5754291.1"/>
    </source>
</evidence>
<keyword evidence="6" id="KW-1185">Reference proteome</keyword>
<reference evidence="6" key="1">
    <citation type="journal article" date="2019" name="Int. J. Syst. Evol. Microbiol.">
        <title>The Global Catalogue of Microorganisms (GCM) 10K type strain sequencing project: providing services to taxonomists for standard genome sequencing and annotation.</title>
        <authorList>
            <consortium name="The Broad Institute Genomics Platform"/>
            <consortium name="The Broad Institute Genome Sequencing Center for Infectious Disease"/>
            <person name="Wu L."/>
            <person name="Ma J."/>
        </authorList>
    </citation>
    <scope>NUCLEOTIDE SEQUENCE [LARGE SCALE GENOMIC DNA]</scope>
    <source>
        <strain evidence="6">KCTC 42087</strain>
    </source>
</reference>
<dbReference type="SUPFAM" id="SSF48452">
    <property type="entry name" value="TPR-like"/>
    <property type="match status" value="3"/>
</dbReference>
<gene>
    <name evidence="5" type="ORF">ACFPZN_52485</name>
</gene>
<protein>
    <submittedName>
        <fullName evidence="5">BTAD domain-containing putative transcriptional regulator</fullName>
    </submittedName>
</protein>
<dbReference type="PRINTS" id="PR00364">
    <property type="entry name" value="DISEASERSIST"/>
</dbReference>
<accession>A0ABW1AII7</accession>
<evidence type="ECO:0000256" key="1">
    <source>
        <dbReference type="ARBA" id="ARBA00005820"/>
    </source>
</evidence>
<dbReference type="CDD" id="cd15831">
    <property type="entry name" value="BTAD"/>
    <property type="match status" value="1"/>
</dbReference>
<dbReference type="InterPro" id="IPR019734">
    <property type="entry name" value="TPR_rpt"/>
</dbReference>
<dbReference type="InterPro" id="IPR005158">
    <property type="entry name" value="BTAD"/>
</dbReference>
<dbReference type="Gene3D" id="1.10.10.10">
    <property type="entry name" value="Winged helix-like DNA-binding domain superfamily/Winged helix DNA-binding domain"/>
    <property type="match status" value="1"/>
</dbReference>
<comment type="similarity">
    <text evidence="1">Belongs to the AfsR/DnrI/RedD regulatory family.</text>
</comment>
<dbReference type="SMART" id="SM00862">
    <property type="entry name" value="Trans_reg_C"/>
    <property type="match status" value="1"/>
</dbReference>
<dbReference type="InterPro" id="IPR036388">
    <property type="entry name" value="WH-like_DNA-bd_sf"/>
</dbReference>
<dbReference type="SUPFAM" id="SSF52540">
    <property type="entry name" value="P-loop containing nucleoside triphosphate hydrolases"/>
    <property type="match status" value="1"/>
</dbReference>
<feature type="domain" description="OmpR/PhoB-type" evidence="3">
    <location>
        <begin position="15"/>
        <end position="91"/>
    </location>
</feature>
<name>A0ABW1AII7_9ACTN</name>
<organism evidence="5 6">
    <name type="scientific">Actinomadura rugatobispora</name>
    <dbReference type="NCBI Taxonomy" id="1994"/>
    <lineage>
        <taxon>Bacteria</taxon>
        <taxon>Bacillati</taxon>
        <taxon>Actinomycetota</taxon>
        <taxon>Actinomycetes</taxon>
        <taxon>Streptosporangiales</taxon>
        <taxon>Thermomonosporaceae</taxon>
        <taxon>Actinomadura</taxon>
    </lineage>
</organism>
<dbReference type="SUPFAM" id="SSF46894">
    <property type="entry name" value="C-terminal effector domain of the bipartite response regulators"/>
    <property type="match status" value="1"/>
</dbReference>
<dbReference type="InterPro" id="IPR016032">
    <property type="entry name" value="Sig_transdc_resp-reg_C-effctor"/>
</dbReference>
<dbReference type="Proteomes" id="UP001596074">
    <property type="component" value="Unassembled WGS sequence"/>
</dbReference>
<dbReference type="InterPro" id="IPR027417">
    <property type="entry name" value="P-loop_NTPase"/>
</dbReference>
<evidence type="ECO:0000259" key="3">
    <source>
        <dbReference type="SMART" id="SM00862"/>
    </source>
</evidence>
<dbReference type="PANTHER" id="PTHR47691">
    <property type="entry name" value="REGULATOR-RELATED"/>
    <property type="match status" value="1"/>
</dbReference>
<dbReference type="Pfam" id="PF03704">
    <property type="entry name" value="BTAD"/>
    <property type="match status" value="1"/>
</dbReference>
<dbReference type="SMART" id="SM01043">
    <property type="entry name" value="BTAD"/>
    <property type="match status" value="1"/>
</dbReference>
<dbReference type="InterPro" id="IPR011990">
    <property type="entry name" value="TPR-like_helical_dom_sf"/>
</dbReference>
<dbReference type="SMART" id="SM00028">
    <property type="entry name" value="TPR"/>
    <property type="match status" value="5"/>
</dbReference>
<proteinExistence type="inferred from homology"/>
<dbReference type="PANTHER" id="PTHR47691:SF3">
    <property type="entry name" value="HTH-TYPE TRANSCRIPTIONAL REGULATOR RV0890C-RELATED"/>
    <property type="match status" value="1"/>
</dbReference>
<dbReference type="EMBL" id="JBHSON010000146">
    <property type="protein sequence ID" value="MFC5754291.1"/>
    <property type="molecule type" value="Genomic_DNA"/>
</dbReference>
<evidence type="ECO:0000259" key="4">
    <source>
        <dbReference type="SMART" id="SM01043"/>
    </source>
</evidence>
<feature type="domain" description="Bacterial transcriptional activator" evidence="4">
    <location>
        <begin position="98"/>
        <end position="245"/>
    </location>
</feature>
<dbReference type="Gene3D" id="1.25.40.10">
    <property type="entry name" value="Tetratricopeptide repeat domain"/>
    <property type="match status" value="3"/>
</dbReference>
<dbReference type="InterPro" id="IPR001867">
    <property type="entry name" value="OmpR/PhoB-type_DNA-bd"/>
</dbReference>
<keyword evidence="2" id="KW-0238">DNA-binding</keyword>
<dbReference type="RefSeq" id="WP_378292235.1">
    <property type="nucleotide sequence ID" value="NZ_JBHSON010000146.1"/>
</dbReference>
<evidence type="ECO:0000313" key="6">
    <source>
        <dbReference type="Proteomes" id="UP001596074"/>
    </source>
</evidence>
<evidence type="ECO:0000256" key="2">
    <source>
        <dbReference type="ARBA" id="ARBA00023125"/>
    </source>
</evidence>